<dbReference type="STRING" id="230819.A0A5C3KMK0"/>
<gene>
    <name evidence="4" type="ORF">FA15DRAFT_758735</name>
</gene>
<evidence type="ECO:0000259" key="3">
    <source>
        <dbReference type="Pfam" id="PF04982"/>
    </source>
</evidence>
<keyword evidence="2" id="KW-1133">Transmembrane helix</keyword>
<dbReference type="AlphaFoldDB" id="A0A5C3KMK0"/>
<evidence type="ECO:0000256" key="2">
    <source>
        <dbReference type="SAM" id="Phobius"/>
    </source>
</evidence>
<feature type="domain" description="HPP transmembrane region" evidence="3">
    <location>
        <begin position="84"/>
        <end position="249"/>
    </location>
</feature>
<proteinExistence type="predicted"/>
<dbReference type="InterPro" id="IPR058581">
    <property type="entry name" value="TM_HPP"/>
</dbReference>
<name>A0A5C3KMK0_COPMA</name>
<reference evidence="4 5" key="1">
    <citation type="journal article" date="2019" name="Nat. Ecol. Evol.">
        <title>Megaphylogeny resolves global patterns of mushroom evolution.</title>
        <authorList>
            <person name="Varga T."/>
            <person name="Krizsan K."/>
            <person name="Foldi C."/>
            <person name="Dima B."/>
            <person name="Sanchez-Garcia M."/>
            <person name="Sanchez-Ramirez S."/>
            <person name="Szollosi G.J."/>
            <person name="Szarkandi J.G."/>
            <person name="Papp V."/>
            <person name="Albert L."/>
            <person name="Andreopoulos W."/>
            <person name="Angelini C."/>
            <person name="Antonin V."/>
            <person name="Barry K.W."/>
            <person name="Bougher N.L."/>
            <person name="Buchanan P."/>
            <person name="Buyck B."/>
            <person name="Bense V."/>
            <person name="Catcheside P."/>
            <person name="Chovatia M."/>
            <person name="Cooper J."/>
            <person name="Damon W."/>
            <person name="Desjardin D."/>
            <person name="Finy P."/>
            <person name="Geml J."/>
            <person name="Haridas S."/>
            <person name="Hughes K."/>
            <person name="Justo A."/>
            <person name="Karasinski D."/>
            <person name="Kautmanova I."/>
            <person name="Kiss B."/>
            <person name="Kocsube S."/>
            <person name="Kotiranta H."/>
            <person name="LaButti K.M."/>
            <person name="Lechner B.E."/>
            <person name="Liimatainen K."/>
            <person name="Lipzen A."/>
            <person name="Lukacs Z."/>
            <person name="Mihaltcheva S."/>
            <person name="Morgado L.N."/>
            <person name="Niskanen T."/>
            <person name="Noordeloos M.E."/>
            <person name="Ohm R.A."/>
            <person name="Ortiz-Santana B."/>
            <person name="Ovrebo C."/>
            <person name="Racz N."/>
            <person name="Riley R."/>
            <person name="Savchenko A."/>
            <person name="Shiryaev A."/>
            <person name="Soop K."/>
            <person name="Spirin V."/>
            <person name="Szebenyi C."/>
            <person name="Tomsovsky M."/>
            <person name="Tulloss R.E."/>
            <person name="Uehling J."/>
            <person name="Grigoriev I.V."/>
            <person name="Vagvolgyi C."/>
            <person name="Papp T."/>
            <person name="Martin F.M."/>
            <person name="Miettinen O."/>
            <person name="Hibbett D.S."/>
            <person name="Nagy L.G."/>
        </authorList>
    </citation>
    <scope>NUCLEOTIDE SEQUENCE [LARGE SCALE GENOMIC DNA]</scope>
    <source>
        <strain evidence="4 5">CBS 121175</strain>
    </source>
</reference>
<keyword evidence="5" id="KW-1185">Reference proteome</keyword>
<evidence type="ECO:0000313" key="4">
    <source>
        <dbReference type="EMBL" id="TFK21416.1"/>
    </source>
</evidence>
<evidence type="ECO:0000313" key="5">
    <source>
        <dbReference type="Proteomes" id="UP000307440"/>
    </source>
</evidence>
<dbReference type="EMBL" id="ML210269">
    <property type="protein sequence ID" value="TFK21416.1"/>
    <property type="molecule type" value="Genomic_DNA"/>
</dbReference>
<protein>
    <submittedName>
        <fullName evidence="4">HPP-domain-containing protein</fullName>
    </submittedName>
</protein>
<sequence length="285" mass="30610">MDRHGVEEPTRGRTSIFQSPVDQIRSSSWLSRTTVASTITTSATPAAPTATPAPARSVGSRNVLSRLPSWFSRWLGYRVAPPPPSPNYIAWMWSFIGAFCGISLVQAVFTRASYFVEKGVPPIIASYGASAVLIYGVLDGPLAQPRALIGGHFVGALTGVIISRLFLLLPDQRFNELSWLAASLSCATAIVAMQITSTTHPPAGATAFLPIIDPAIRAMGWYFLPVILLTSVLVLAVALISNNIQRRYPVFWIQAPPPPPPPPQPASSSPETRDVSKERVAVAVV</sequence>
<feature type="transmembrane region" description="Helical" evidence="2">
    <location>
        <begin position="219"/>
        <end position="240"/>
    </location>
</feature>
<organism evidence="4 5">
    <name type="scientific">Coprinopsis marcescibilis</name>
    <name type="common">Agaric fungus</name>
    <name type="synonym">Psathyrella marcescibilis</name>
    <dbReference type="NCBI Taxonomy" id="230819"/>
    <lineage>
        <taxon>Eukaryota</taxon>
        <taxon>Fungi</taxon>
        <taxon>Dikarya</taxon>
        <taxon>Basidiomycota</taxon>
        <taxon>Agaricomycotina</taxon>
        <taxon>Agaricomycetes</taxon>
        <taxon>Agaricomycetidae</taxon>
        <taxon>Agaricales</taxon>
        <taxon>Agaricineae</taxon>
        <taxon>Psathyrellaceae</taxon>
        <taxon>Coprinopsis</taxon>
    </lineage>
</organism>
<feature type="transmembrane region" description="Helical" evidence="2">
    <location>
        <begin position="179"/>
        <end position="199"/>
    </location>
</feature>
<feature type="transmembrane region" description="Helical" evidence="2">
    <location>
        <begin position="149"/>
        <end position="167"/>
    </location>
</feature>
<feature type="region of interest" description="Disordered" evidence="1">
    <location>
        <begin position="257"/>
        <end position="278"/>
    </location>
</feature>
<evidence type="ECO:0000256" key="1">
    <source>
        <dbReference type="SAM" id="MobiDB-lite"/>
    </source>
</evidence>
<dbReference type="Pfam" id="PF04982">
    <property type="entry name" value="TM_HPP"/>
    <property type="match status" value="1"/>
</dbReference>
<feature type="transmembrane region" description="Helical" evidence="2">
    <location>
        <begin position="88"/>
        <end position="108"/>
    </location>
</feature>
<keyword evidence="2" id="KW-0472">Membrane</keyword>
<dbReference type="Proteomes" id="UP000307440">
    <property type="component" value="Unassembled WGS sequence"/>
</dbReference>
<dbReference type="OrthoDB" id="2016548at2759"/>
<dbReference type="PANTHER" id="PTHR33741:SF5">
    <property type="entry name" value="TRANSMEMBRANE PROTEIN DDB_G0269096-RELATED"/>
    <property type="match status" value="1"/>
</dbReference>
<dbReference type="PANTHER" id="PTHR33741">
    <property type="entry name" value="TRANSMEMBRANE PROTEIN DDB_G0269096-RELATED"/>
    <property type="match status" value="1"/>
</dbReference>
<feature type="transmembrane region" description="Helical" evidence="2">
    <location>
        <begin position="120"/>
        <end position="137"/>
    </location>
</feature>
<keyword evidence="2" id="KW-0812">Transmembrane</keyword>
<dbReference type="InterPro" id="IPR007065">
    <property type="entry name" value="HPP"/>
</dbReference>
<accession>A0A5C3KMK0</accession>